<comment type="similarity">
    <text evidence="1">Belongs to the ARG7 family.</text>
</comment>
<dbReference type="EMBL" id="JAXIOK010000016">
    <property type="protein sequence ID" value="KAK4752980.1"/>
    <property type="molecule type" value="Genomic_DNA"/>
</dbReference>
<keyword evidence="5" id="KW-1185">Reference proteome</keyword>
<gene>
    <name evidence="4" type="ORF">SAY87_021778</name>
</gene>
<dbReference type="PANTHER" id="PTHR35296">
    <property type="entry name" value="EXPRESSED PROTEIN"/>
    <property type="match status" value="1"/>
</dbReference>
<sequence>MKKINLILRKCRSLTRQLVASSSYSSLRSKSSSDHCYHLHHYGHDDNGRLPDHQGGGNGAESSHEIIFVGRTRKPYVISSKYLSHPLINALIEKPHDYNKVGDRGDDGATGHGDIRLVRCEVVVFDHLLWLLDNSEDLSSESMEELAALYAF</sequence>
<keyword evidence="2" id="KW-0217">Developmental protein</keyword>
<keyword evidence="3" id="KW-0341">Growth regulation</keyword>
<dbReference type="PANTHER" id="PTHR35296:SF8">
    <property type="entry name" value="SMALL AUXIN-UP RNA-RELATED"/>
    <property type="match status" value="1"/>
</dbReference>
<dbReference type="Pfam" id="PF02519">
    <property type="entry name" value="Auxin_inducible"/>
    <property type="match status" value="1"/>
</dbReference>
<dbReference type="AlphaFoldDB" id="A0AAN7JU44"/>
<protein>
    <submittedName>
        <fullName evidence="4">Uncharacterized protein</fullName>
    </submittedName>
</protein>
<reference evidence="4 5" key="1">
    <citation type="journal article" date="2023" name="Hortic Res">
        <title>Pangenome of water caltrop reveals structural variations and asymmetric subgenome divergence after allopolyploidization.</title>
        <authorList>
            <person name="Zhang X."/>
            <person name="Chen Y."/>
            <person name="Wang L."/>
            <person name="Yuan Y."/>
            <person name="Fang M."/>
            <person name="Shi L."/>
            <person name="Lu R."/>
            <person name="Comes H.P."/>
            <person name="Ma Y."/>
            <person name="Chen Y."/>
            <person name="Huang G."/>
            <person name="Zhou Y."/>
            <person name="Zheng Z."/>
            <person name="Qiu Y."/>
        </authorList>
    </citation>
    <scope>NUCLEOTIDE SEQUENCE [LARGE SCALE GENOMIC DNA]</scope>
    <source>
        <tissue evidence="4">Roots</tissue>
    </source>
</reference>
<name>A0AAN7JU44_9MYRT</name>
<organism evidence="4 5">
    <name type="scientific">Trapa incisa</name>
    <dbReference type="NCBI Taxonomy" id="236973"/>
    <lineage>
        <taxon>Eukaryota</taxon>
        <taxon>Viridiplantae</taxon>
        <taxon>Streptophyta</taxon>
        <taxon>Embryophyta</taxon>
        <taxon>Tracheophyta</taxon>
        <taxon>Spermatophyta</taxon>
        <taxon>Magnoliopsida</taxon>
        <taxon>eudicotyledons</taxon>
        <taxon>Gunneridae</taxon>
        <taxon>Pentapetalae</taxon>
        <taxon>rosids</taxon>
        <taxon>malvids</taxon>
        <taxon>Myrtales</taxon>
        <taxon>Lythraceae</taxon>
        <taxon>Trapa</taxon>
    </lineage>
</organism>
<evidence type="ECO:0000256" key="2">
    <source>
        <dbReference type="ARBA" id="ARBA00022473"/>
    </source>
</evidence>
<comment type="caution">
    <text evidence="4">The sequence shown here is derived from an EMBL/GenBank/DDBJ whole genome shotgun (WGS) entry which is preliminary data.</text>
</comment>
<evidence type="ECO:0000256" key="3">
    <source>
        <dbReference type="ARBA" id="ARBA00022604"/>
    </source>
</evidence>
<evidence type="ECO:0000313" key="5">
    <source>
        <dbReference type="Proteomes" id="UP001345219"/>
    </source>
</evidence>
<proteinExistence type="inferred from homology"/>
<dbReference type="Proteomes" id="UP001345219">
    <property type="component" value="Chromosome 16"/>
</dbReference>
<evidence type="ECO:0000256" key="1">
    <source>
        <dbReference type="ARBA" id="ARBA00006974"/>
    </source>
</evidence>
<accession>A0AAN7JU44</accession>
<evidence type="ECO:0000313" key="4">
    <source>
        <dbReference type="EMBL" id="KAK4752980.1"/>
    </source>
</evidence>
<dbReference type="GO" id="GO:0009733">
    <property type="term" value="P:response to auxin"/>
    <property type="evidence" value="ECO:0007669"/>
    <property type="project" value="InterPro"/>
</dbReference>
<dbReference type="InterPro" id="IPR003676">
    <property type="entry name" value="SAUR_fam"/>
</dbReference>